<keyword evidence="4 7" id="KW-0133">Cell shape</keyword>
<dbReference type="EMBL" id="FOHO01000005">
    <property type="protein sequence ID" value="SET44356.1"/>
    <property type="molecule type" value="Genomic_DNA"/>
</dbReference>
<evidence type="ECO:0000259" key="8">
    <source>
        <dbReference type="PROSITE" id="PS52029"/>
    </source>
</evidence>
<dbReference type="GO" id="GO:0016740">
    <property type="term" value="F:transferase activity"/>
    <property type="evidence" value="ECO:0007669"/>
    <property type="project" value="UniProtKB-KW"/>
</dbReference>
<accession>A0A1I0EGD3</accession>
<dbReference type="GO" id="GO:0004180">
    <property type="term" value="F:carboxypeptidase activity"/>
    <property type="evidence" value="ECO:0007669"/>
    <property type="project" value="UniProtKB-ARBA"/>
</dbReference>
<dbReference type="Pfam" id="PF03734">
    <property type="entry name" value="YkuD"/>
    <property type="match status" value="1"/>
</dbReference>
<proteinExistence type="inferred from homology"/>
<keyword evidence="6 7" id="KW-0961">Cell wall biogenesis/degradation</keyword>
<dbReference type="UniPathway" id="UPA00219"/>
<organism evidence="9 10">
    <name type="scientific">Paracoccus homiensis</name>
    <dbReference type="NCBI Taxonomy" id="364199"/>
    <lineage>
        <taxon>Bacteria</taxon>
        <taxon>Pseudomonadati</taxon>
        <taxon>Pseudomonadota</taxon>
        <taxon>Alphaproteobacteria</taxon>
        <taxon>Rhodobacterales</taxon>
        <taxon>Paracoccaceae</taxon>
        <taxon>Paracoccus</taxon>
    </lineage>
</organism>
<keyword evidence="10" id="KW-1185">Reference proteome</keyword>
<feature type="active site" description="Proton donor/acceptor" evidence="7">
    <location>
        <position position="119"/>
    </location>
</feature>
<evidence type="ECO:0000256" key="1">
    <source>
        <dbReference type="ARBA" id="ARBA00004752"/>
    </source>
</evidence>
<feature type="active site" description="Nucleophile" evidence="7">
    <location>
        <position position="139"/>
    </location>
</feature>
<evidence type="ECO:0000256" key="7">
    <source>
        <dbReference type="PROSITE-ProRule" id="PRU01373"/>
    </source>
</evidence>
<dbReference type="InterPro" id="IPR038063">
    <property type="entry name" value="Transpep_catalytic_dom"/>
</dbReference>
<evidence type="ECO:0000313" key="10">
    <source>
        <dbReference type="Proteomes" id="UP000199180"/>
    </source>
</evidence>
<feature type="domain" description="L,D-TPase catalytic" evidence="8">
    <location>
        <begin position="29"/>
        <end position="163"/>
    </location>
</feature>
<keyword evidence="3" id="KW-0808">Transferase</keyword>
<name>A0A1I0EGD3_9RHOB</name>
<comment type="similarity">
    <text evidence="2">Belongs to the YkuD family.</text>
</comment>
<dbReference type="InterPro" id="IPR005490">
    <property type="entry name" value="LD_TPept_cat_dom"/>
</dbReference>
<dbReference type="GO" id="GO:0008360">
    <property type="term" value="P:regulation of cell shape"/>
    <property type="evidence" value="ECO:0007669"/>
    <property type="project" value="UniProtKB-UniRule"/>
</dbReference>
<sequence>MLAFLFLGWLQGHLNKADDLKGPLDGPVDRILIDKSDRRMTAFRGGKPVRVYDVALGFAPEGDKKLEGDGKTPEGVYRVDMLKKNSSFHLALRLDYPRADHVALARAGGYNPGGDIYIHGQPNSRPDGEILPGDWTAGCIALSDAEVTELFGAIRLGTEVEIQP</sequence>
<dbReference type="STRING" id="364199.SAMN04489858_105144"/>
<dbReference type="RefSeq" id="WP_090734241.1">
    <property type="nucleotide sequence ID" value="NZ_CP177219.1"/>
</dbReference>
<dbReference type="SUPFAM" id="SSF141523">
    <property type="entry name" value="L,D-transpeptidase catalytic domain-like"/>
    <property type="match status" value="1"/>
</dbReference>
<dbReference type="Gene3D" id="2.40.440.10">
    <property type="entry name" value="L,D-transpeptidase catalytic domain-like"/>
    <property type="match status" value="1"/>
</dbReference>
<evidence type="ECO:0000256" key="6">
    <source>
        <dbReference type="ARBA" id="ARBA00023316"/>
    </source>
</evidence>
<evidence type="ECO:0000256" key="5">
    <source>
        <dbReference type="ARBA" id="ARBA00022984"/>
    </source>
</evidence>
<dbReference type="OrthoDB" id="9809748at2"/>
<dbReference type="AlphaFoldDB" id="A0A1I0EGD3"/>
<dbReference type="GO" id="GO:0009252">
    <property type="term" value="P:peptidoglycan biosynthetic process"/>
    <property type="evidence" value="ECO:0007669"/>
    <property type="project" value="UniProtKB-UniPathway"/>
</dbReference>
<protein>
    <submittedName>
        <fullName evidence="9">L,D-transpeptidase catalytic domain</fullName>
    </submittedName>
</protein>
<evidence type="ECO:0000313" key="9">
    <source>
        <dbReference type="EMBL" id="SET44356.1"/>
    </source>
</evidence>
<dbReference type="CDD" id="cd16913">
    <property type="entry name" value="YkuD_like"/>
    <property type="match status" value="1"/>
</dbReference>
<evidence type="ECO:0000256" key="3">
    <source>
        <dbReference type="ARBA" id="ARBA00022679"/>
    </source>
</evidence>
<dbReference type="PANTHER" id="PTHR36699">
    <property type="entry name" value="LD-TRANSPEPTIDASE"/>
    <property type="match status" value="1"/>
</dbReference>
<comment type="pathway">
    <text evidence="1 7">Cell wall biogenesis; peptidoglycan biosynthesis.</text>
</comment>
<dbReference type="Proteomes" id="UP000199180">
    <property type="component" value="Unassembled WGS sequence"/>
</dbReference>
<gene>
    <name evidence="9" type="ORF">SAMN04489858_105144</name>
</gene>
<dbReference type="PANTHER" id="PTHR36699:SF1">
    <property type="entry name" value="L,D-TRANSPEPTIDASE YAFK-RELATED"/>
    <property type="match status" value="1"/>
</dbReference>
<dbReference type="GO" id="GO:0071555">
    <property type="term" value="P:cell wall organization"/>
    <property type="evidence" value="ECO:0007669"/>
    <property type="project" value="UniProtKB-UniRule"/>
</dbReference>
<keyword evidence="5 7" id="KW-0573">Peptidoglycan synthesis</keyword>
<evidence type="ECO:0000256" key="4">
    <source>
        <dbReference type="ARBA" id="ARBA00022960"/>
    </source>
</evidence>
<dbReference type="PROSITE" id="PS52029">
    <property type="entry name" value="LD_TPASE"/>
    <property type="match status" value="1"/>
</dbReference>
<reference evidence="9 10" key="1">
    <citation type="submission" date="2016-10" db="EMBL/GenBank/DDBJ databases">
        <authorList>
            <person name="de Groot N.N."/>
        </authorList>
    </citation>
    <scope>NUCLEOTIDE SEQUENCE [LARGE SCALE GENOMIC DNA]</scope>
    <source>
        <strain evidence="9 10">DSM 17862</strain>
    </source>
</reference>
<evidence type="ECO:0000256" key="2">
    <source>
        <dbReference type="ARBA" id="ARBA00005992"/>
    </source>
</evidence>